<dbReference type="Pfam" id="PF00034">
    <property type="entry name" value="Cytochrom_C"/>
    <property type="match status" value="1"/>
</dbReference>
<comment type="caution">
    <text evidence="9">The sequence shown here is derived from an EMBL/GenBank/DDBJ whole genome shotgun (WGS) entry which is preliminary data.</text>
</comment>
<protein>
    <submittedName>
        <fullName evidence="9">Cytochrome c</fullName>
    </submittedName>
</protein>
<dbReference type="InterPro" id="IPR051811">
    <property type="entry name" value="Cytochrome_c550/c551-like"/>
</dbReference>
<dbReference type="InterPro" id="IPR009056">
    <property type="entry name" value="Cyt_c-like_dom"/>
</dbReference>
<dbReference type="GO" id="GO:0009055">
    <property type="term" value="F:electron transfer activity"/>
    <property type="evidence" value="ECO:0007669"/>
    <property type="project" value="InterPro"/>
</dbReference>
<keyword evidence="5 6" id="KW-0408">Iron</keyword>
<dbReference type="Gene3D" id="1.10.760.10">
    <property type="entry name" value="Cytochrome c-like domain"/>
    <property type="match status" value="1"/>
</dbReference>
<dbReference type="SUPFAM" id="SSF46626">
    <property type="entry name" value="Cytochrome c"/>
    <property type="match status" value="1"/>
</dbReference>
<evidence type="ECO:0000256" key="3">
    <source>
        <dbReference type="ARBA" id="ARBA00022723"/>
    </source>
</evidence>
<name>A0A839AA05_9HYPH</name>
<dbReference type="AlphaFoldDB" id="A0A839AA05"/>
<gene>
    <name evidence="9" type="ORF">H2509_02630</name>
</gene>
<keyword evidence="10" id="KW-1185">Reference proteome</keyword>
<evidence type="ECO:0000256" key="6">
    <source>
        <dbReference type="PROSITE-ProRule" id="PRU00433"/>
    </source>
</evidence>
<keyword evidence="7" id="KW-0472">Membrane</keyword>
<organism evidence="9 10">
    <name type="scientific">Stappia albiluteola</name>
    <dbReference type="NCBI Taxonomy" id="2758565"/>
    <lineage>
        <taxon>Bacteria</taxon>
        <taxon>Pseudomonadati</taxon>
        <taxon>Pseudomonadota</taxon>
        <taxon>Alphaproteobacteria</taxon>
        <taxon>Hyphomicrobiales</taxon>
        <taxon>Stappiaceae</taxon>
        <taxon>Stappia</taxon>
    </lineage>
</organism>
<evidence type="ECO:0000256" key="1">
    <source>
        <dbReference type="ARBA" id="ARBA00022448"/>
    </source>
</evidence>
<evidence type="ECO:0000259" key="8">
    <source>
        <dbReference type="PROSITE" id="PS51007"/>
    </source>
</evidence>
<evidence type="ECO:0000256" key="4">
    <source>
        <dbReference type="ARBA" id="ARBA00022982"/>
    </source>
</evidence>
<dbReference type="PROSITE" id="PS51007">
    <property type="entry name" value="CYTC"/>
    <property type="match status" value="1"/>
</dbReference>
<evidence type="ECO:0000313" key="10">
    <source>
        <dbReference type="Proteomes" id="UP000541109"/>
    </source>
</evidence>
<keyword evidence="3 6" id="KW-0479">Metal-binding</keyword>
<keyword evidence="7" id="KW-0812">Transmembrane</keyword>
<dbReference type="EMBL" id="JACFXV010000034">
    <property type="protein sequence ID" value="MBA5776016.1"/>
    <property type="molecule type" value="Genomic_DNA"/>
</dbReference>
<reference evidence="9 10" key="1">
    <citation type="submission" date="2020-07" db="EMBL/GenBank/DDBJ databases">
        <title>Stappia sp., F7233, whole genome shotgun sequencing project.</title>
        <authorList>
            <person name="Jiang S."/>
            <person name="Liu Z.W."/>
            <person name="Du Z.J."/>
        </authorList>
    </citation>
    <scope>NUCLEOTIDE SEQUENCE [LARGE SCALE GENOMIC DNA]</scope>
    <source>
        <strain evidence="9 10">F7233</strain>
    </source>
</reference>
<evidence type="ECO:0000256" key="5">
    <source>
        <dbReference type="ARBA" id="ARBA00023004"/>
    </source>
</evidence>
<keyword evidence="2 6" id="KW-0349">Heme</keyword>
<proteinExistence type="predicted"/>
<feature type="transmembrane region" description="Helical" evidence="7">
    <location>
        <begin position="7"/>
        <end position="25"/>
    </location>
</feature>
<dbReference type="PANTHER" id="PTHR37823:SF1">
    <property type="entry name" value="CYTOCHROME C-553-LIKE"/>
    <property type="match status" value="1"/>
</dbReference>
<dbReference type="GO" id="GO:0020037">
    <property type="term" value="F:heme binding"/>
    <property type="evidence" value="ECO:0007669"/>
    <property type="project" value="InterPro"/>
</dbReference>
<dbReference type="InterPro" id="IPR036909">
    <property type="entry name" value="Cyt_c-like_dom_sf"/>
</dbReference>
<keyword evidence="1" id="KW-0813">Transport</keyword>
<accession>A0A839AA05</accession>
<evidence type="ECO:0000256" key="7">
    <source>
        <dbReference type="SAM" id="Phobius"/>
    </source>
</evidence>
<feature type="domain" description="Cytochrome c" evidence="8">
    <location>
        <begin position="50"/>
        <end position="135"/>
    </location>
</feature>
<dbReference type="PANTHER" id="PTHR37823">
    <property type="entry name" value="CYTOCHROME C-553-LIKE"/>
    <property type="match status" value="1"/>
</dbReference>
<dbReference type="Proteomes" id="UP000541109">
    <property type="component" value="Unassembled WGS sequence"/>
</dbReference>
<evidence type="ECO:0000313" key="9">
    <source>
        <dbReference type="EMBL" id="MBA5776016.1"/>
    </source>
</evidence>
<evidence type="ECO:0000256" key="2">
    <source>
        <dbReference type="ARBA" id="ARBA00022617"/>
    </source>
</evidence>
<keyword evidence="7" id="KW-1133">Transmembrane helix</keyword>
<sequence length="140" mass="15001">MRRIANVTKIAIVAAIGGGIAAWLWQAPGSRETAESQAFTVAVNVPELSGLAAEGKAEFDKVCAECHGKNAAGTDKGPPLVHDIYKPGHHADEAFLAAVRFGVRQHHWPYGNMPPQPEVADKQIVAIIRYVRELQAANGI</sequence>
<dbReference type="GO" id="GO:0046872">
    <property type="term" value="F:metal ion binding"/>
    <property type="evidence" value="ECO:0007669"/>
    <property type="project" value="UniProtKB-KW"/>
</dbReference>
<keyword evidence="4" id="KW-0249">Electron transport</keyword>